<organism evidence="1 2">
    <name type="scientific">Eiseniibacteriota bacterium</name>
    <dbReference type="NCBI Taxonomy" id="2212470"/>
    <lineage>
        <taxon>Bacteria</taxon>
        <taxon>Candidatus Eiseniibacteriota</taxon>
    </lineage>
</organism>
<feature type="non-terminal residue" evidence="1">
    <location>
        <position position="103"/>
    </location>
</feature>
<accession>A0A7Y2EA16</accession>
<dbReference type="Gene3D" id="3.40.50.11180">
    <property type="match status" value="1"/>
</dbReference>
<reference evidence="1 2" key="1">
    <citation type="submission" date="2020-03" db="EMBL/GenBank/DDBJ databases">
        <title>Metabolic flexibility allows generalist bacteria to become dominant in a frequently disturbed ecosystem.</title>
        <authorList>
            <person name="Chen Y.-J."/>
            <person name="Leung P.M."/>
            <person name="Bay S.K."/>
            <person name="Hugenholtz P."/>
            <person name="Kessler A.J."/>
            <person name="Shelley G."/>
            <person name="Waite D.W."/>
            <person name="Cook P.L."/>
            <person name="Greening C."/>
        </authorList>
    </citation>
    <scope>NUCLEOTIDE SEQUENCE [LARGE SCALE GENOMIC DNA]</scope>
    <source>
        <strain evidence="1">SS_bin_28</strain>
    </source>
</reference>
<dbReference type="InterPro" id="IPR027417">
    <property type="entry name" value="P-loop_NTPase"/>
</dbReference>
<dbReference type="EMBL" id="JABDJR010000198">
    <property type="protein sequence ID" value="NNF06150.1"/>
    <property type="molecule type" value="Genomic_DNA"/>
</dbReference>
<comment type="caution">
    <text evidence="1">The sequence shown here is derived from an EMBL/GenBank/DDBJ whole genome shotgun (WGS) entry which is preliminary data.</text>
</comment>
<dbReference type="AlphaFoldDB" id="A0A7Y2EA16"/>
<dbReference type="SUPFAM" id="SSF52540">
    <property type="entry name" value="P-loop containing nucleoside triphosphate hydrolases"/>
    <property type="match status" value="1"/>
</dbReference>
<proteinExistence type="predicted"/>
<evidence type="ECO:0000313" key="1">
    <source>
        <dbReference type="EMBL" id="NNF06150.1"/>
    </source>
</evidence>
<gene>
    <name evidence="1" type="ORF">HKN21_05265</name>
</gene>
<evidence type="ECO:0008006" key="3">
    <source>
        <dbReference type="Google" id="ProtNLM"/>
    </source>
</evidence>
<sequence length="103" mass="11462">MSTTATPPTGAELESTLGRLRAFENLDPSTGPVHVHKLVGSSKRLLAAHLFRKHQRSVLYVTANEDRAEAARQDLKIYLGEKSFHLVGHETDPYQSKHPDTET</sequence>
<protein>
    <recommendedName>
        <fullName evidence="3">Transcription-repair coupling factor</fullName>
    </recommendedName>
</protein>
<dbReference type="Proteomes" id="UP000547674">
    <property type="component" value="Unassembled WGS sequence"/>
</dbReference>
<evidence type="ECO:0000313" key="2">
    <source>
        <dbReference type="Proteomes" id="UP000547674"/>
    </source>
</evidence>
<name>A0A7Y2EA16_UNCEI</name>